<evidence type="ECO:0000313" key="2">
    <source>
        <dbReference type="Proteomes" id="UP001596142"/>
    </source>
</evidence>
<comment type="caution">
    <text evidence="1">The sequence shown here is derived from an EMBL/GenBank/DDBJ whole genome shotgun (WGS) entry which is preliminary data.</text>
</comment>
<accession>A0ABW0YFS3</accession>
<proteinExistence type="predicted"/>
<reference evidence="2" key="1">
    <citation type="journal article" date="2019" name="Int. J. Syst. Evol. Microbiol.">
        <title>The Global Catalogue of Microorganisms (GCM) 10K type strain sequencing project: providing services to taxonomists for standard genome sequencing and annotation.</title>
        <authorList>
            <consortium name="The Broad Institute Genomics Platform"/>
            <consortium name="The Broad Institute Genome Sequencing Center for Infectious Disease"/>
            <person name="Wu L."/>
            <person name="Ma J."/>
        </authorList>
    </citation>
    <scope>NUCLEOTIDE SEQUENCE [LARGE SCALE GENOMIC DNA]</scope>
    <source>
        <strain evidence="2">CECT 7184</strain>
    </source>
</reference>
<protein>
    <submittedName>
        <fullName evidence="1">Uncharacterized protein</fullName>
    </submittedName>
</protein>
<keyword evidence="2" id="KW-1185">Reference proteome</keyword>
<dbReference type="EMBL" id="JBHSOZ010000002">
    <property type="protein sequence ID" value="MFC5711280.1"/>
    <property type="molecule type" value="Genomic_DNA"/>
</dbReference>
<name>A0ABW0YFS3_9BACI</name>
<organism evidence="1 2">
    <name type="scientific">Thalassorhabdus alkalitolerans</name>
    <dbReference type="NCBI Taxonomy" id="2282697"/>
    <lineage>
        <taxon>Bacteria</taxon>
        <taxon>Bacillati</taxon>
        <taxon>Bacillota</taxon>
        <taxon>Bacilli</taxon>
        <taxon>Bacillales</taxon>
        <taxon>Bacillaceae</taxon>
        <taxon>Thalassorhabdus</taxon>
    </lineage>
</organism>
<gene>
    <name evidence="1" type="ORF">ACFPU1_00645</name>
</gene>
<sequence length="88" mass="10025">MIGKCMGRGVPRWLDISGMLISTLIGDFDFHSNWNSQRDQTGKQEPKRGLLLESARLVTLLLNMFFHVMKYVVQIGKAFETGLSFSFL</sequence>
<evidence type="ECO:0000313" key="1">
    <source>
        <dbReference type="EMBL" id="MFC5711280.1"/>
    </source>
</evidence>
<dbReference type="Proteomes" id="UP001596142">
    <property type="component" value="Unassembled WGS sequence"/>
</dbReference>
<dbReference type="RefSeq" id="WP_385937286.1">
    <property type="nucleotide sequence ID" value="NZ_JBHSOZ010000002.1"/>
</dbReference>